<dbReference type="InterPro" id="IPR004244">
    <property type="entry name" value="Transposase_22"/>
</dbReference>
<dbReference type="EMBL" id="CAKOGL010000015">
    <property type="protein sequence ID" value="CAH2094966.1"/>
    <property type="molecule type" value="Genomic_DNA"/>
</dbReference>
<proteinExistence type="predicted"/>
<accession>A0AAU9U613</accession>
<feature type="coiled-coil region" evidence="1">
    <location>
        <begin position="94"/>
        <end position="169"/>
    </location>
</feature>
<comment type="caution">
    <text evidence="3">The sequence shown here is derived from an EMBL/GenBank/DDBJ whole genome shotgun (WGS) entry which is preliminary data.</text>
</comment>
<name>A0AAU9U613_EUPED</name>
<evidence type="ECO:0000313" key="3">
    <source>
        <dbReference type="EMBL" id="CAH2094966.1"/>
    </source>
</evidence>
<sequence length="319" mass="35410">MFRCARCDAEFRDGVQCSLCQGHYDFPCAGITEGGYRKLGDRKSTWKCSSCKATGVASSSTAASSAPAAKSPTPANMESIALELKRLSIQMSSLQSLATNIQAIQTDIAELKTIKASVEFVQCSVEALSNRCTEISQEVQSLLKTREELQQLQQRFSKMEVSLNEFEQRSRINNIEIKGVPSTPSENLFEVVGRIGDVIGCTIPKEHINYIARIPTRNEKGNKSIIVSVHSRYLKEDFVAAAKKRTIVAANLGLHGESRIFVNDHLTLQNKLLLNKTKNLAKERGFAFVWVRGCKIFTRKNPTAHAIRVISESDLKKIN</sequence>
<dbReference type="Pfam" id="PF25298">
    <property type="entry name" value="Baculo_FP_2nd"/>
    <property type="match status" value="1"/>
</dbReference>
<gene>
    <name evidence="3" type="ORF">EEDITHA_LOCUS10473</name>
</gene>
<evidence type="ECO:0000313" key="4">
    <source>
        <dbReference type="Proteomes" id="UP001153954"/>
    </source>
</evidence>
<organism evidence="3 4">
    <name type="scientific">Euphydryas editha</name>
    <name type="common">Edith's checkerspot</name>
    <dbReference type="NCBI Taxonomy" id="104508"/>
    <lineage>
        <taxon>Eukaryota</taxon>
        <taxon>Metazoa</taxon>
        <taxon>Ecdysozoa</taxon>
        <taxon>Arthropoda</taxon>
        <taxon>Hexapoda</taxon>
        <taxon>Insecta</taxon>
        <taxon>Pterygota</taxon>
        <taxon>Neoptera</taxon>
        <taxon>Endopterygota</taxon>
        <taxon>Lepidoptera</taxon>
        <taxon>Glossata</taxon>
        <taxon>Ditrysia</taxon>
        <taxon>Papilionoidea</taxon>
        <taxon>Nymphalidae</taxon>
        <taxon>Nymphalinae</taxon>
        <taxon>Euphydryas</taxon>
    </lineage>
</organism>
<reference evidence="3" key="1">
    <citation type="submission" date="2022-03" db="EMBL/GenBank/DDBJ databases">
        <authorList>
            <person name="Tunstrom K."/>
        </authorList>
    </citation>
    <scope>NUCLEOTIDE SEQUENCE</scope>
</reference>
<feature type="domain" description="FP protein C-terminal" evidence="2">
    <location>
        <begin position="267"/>
        <end position="318"/>
    </location>
</feature>
<evidence type="ECO:0000259" key="2">
    <source>
        <dbReference type="Pfam" id="PF25298"/>
    </source>
</evidence>
<dbReference type="InterPro" id="IPR013083">
    <property type="entry name" value="Znf_RING/FYVE/PHD"/>
</dbReference>
<evidence type="ECO:0000256" key="1">
    <source>
        <dbReference type="SAM" id="Coils"/>
    </source>
</evidence>
<dbReference type="InterPro" id="IPR057251">
    <property type="entry name" value="FP_C"/>
</dbReference>
<dbReference type="AlphaFoldDB" id="A0AAU9U613"/>
<dbReference type="PANTHER" id="PTHR11505">
    <property type="entry name" value="L1 TRANSPOSABLE ELEMENT-RELATED"/>
    <property type="match status" value="1"/>
</dbReference>
<dbReference type="InterPro" id="IPR011011">
    <property type="entry name" value="Znf_FYVE_PHD"/>
</dbReference>
<protein>
    <recommendedName>
        <fullName evidence="2">FP protein C-terminal domain-containing protein</fullName>
    </recommendedName>
</protein>
<keyword evidence="4" id="KW-1185">Reference proteome</keyword>
<keyword evidence="1" id="KW-0175">Coiled coil</keyword>
<dbReference type="Gene3D" id="3.30.40.10">
    <property type="entry name" value="Zinc/RING finger domain, C3HC4 (zinc finger)"/>
    <property type="match status" value="1"/>
</dbReference>
<dbReference type="SUPFAM" id="SSF57903">
    <property type="entry name" value="FYVE/PHD zinc finger"/>
    <property type="match status" value="1"/>
</dbReference>
<dbReference type="Proteomes" id="UP001153954">
    <property type="component" value="Unassembled WGS sequence"/>
</dbReference>